<sequence>MSVNSLESLLTRMKRGAITHGWGAVVAFGRAQLNRLLQEQYLGWLQEGRFIPPISGEVFTDDRTESMKLDNLILGKPVLSFASASLNQSFVTLTMNIVAGAYTAISRPVGGAAQRLLSGFSITEDMGYKIQMKVSLNQIVGEVDKRGRVSIDVASDPSMSCNLGGLPGVQKVVAAFIQSRLALLPEDQRIFELGLFDLSGNNPLSPTHFHIRTQKAPGSDNPEDGAVLVFVRLKVNDENGTMPVEGSDFPYLVPDDQAAGNALYSASLILNKDWIELLDDVQLDVLKNLLLPGENLFVESDNGRHTPHDLLVLGNIKPSPESVTIEPSFINLKAGKTQKFTARKSDGGTVSAQWRVSNPVSPLSVGSVTPTGGVYTSPAPSRIGKEQQPVVVTAQYVMGGVQQTSSAFVLGVFESMSISPRVCTSAVGTSATPIELVANTLGGGTLQWPTLTPAEGTLRVVDNNHAIYTPPAELTEQLALQTIRVTDSLTKETIDATIVLMKSAHTLPVDPPYVAAVSAATPIPLYADLDPADARWTVIGEGEVDENGLFMPPAQPASRVSVVRCSYLVNGSVRASGLSIIQLSEQIMPEPTWSELQEFSFETPANWVGRCFSNGFQQIPVIVKIETKPVEIDGQQVYIPVSDANLSTLRLVDKISNAPVPFVHVAQEGIEYGSGISWATSKKRNRFKLLPTTAAAPVNSPALPAPQNNGVRYRELWIHLAAEGSRTFYAQFTSDHGIQNSTDVNSEGFEITVEGIRPPTPAIDQYLVKRDRVWKDPYGHDGPPTDMYPDGDVFSFYRQSVDYWRLSYERPGRVPVLFSTAIIENNVSTVQWESELIDETYFSYTGSAFNPANFENSDSPAPEGLSFDPYLWGMMRNYNIKLGASFIKDKQPAPGELIVSLHRTDDVPYWYDGLANGDKRKLYRKHLDPGLKVVLIDEEGNRHSLSIAFEPSSLQDSRNTLVFNRI</sequence>
<protein>
    <recommendedName>
        <fullName evidence="2">Imidazoleglycerol-phosphate synthase</fullName>
    </recommendedName>
</protein>
<dbReference type="RefSeq" id="WP_046044005.1">
    <property type="nucleotide sequence ID" value="NZ_LACC01000070.1"/>
</dbReference>
<dbReference type="OrthoDB" id="6751426at2"/>
<dbReference type="PATRIC" id="fig|294.132.peg.5567"/>
<organism evidence="1">
    <name type="scientific">Pseudomonas fluorescens</name>
    <dbReference type="NCBI Taxonomy" id="294"/>
    <lineage>
        <taxon>Bacteria</taxon>
        <taxon>Pseudomonadati</taxon>
        <taxon>Pseudomonadota</taxon>
        <taxon>Gammaproteobacteria</taxon>
        <taxon>Pseudomonadales</taxon>
        <taxon>Pseudomonadaceae</taxon>
        <taxon>Pseudomonas</taxon>
    </lineage>
</organism>
<proteinExistence type="predicted"/>
<name>A0A0F4SN35_PSEFL</name>
<gene>
    <name evidence="1" type="ORF">VC35_28105</name>
</gene>
<dbReference type="EMBL" id="LACC01000070">
    <property type="protein sequence ID" value="KJZ33175.1"/>
    <property type="molecule type" value="Genomic_DNA"/>
</dbReference>
<dbReference type="AlphaFoldDB" id="A0A0F4SN35"/>
<dbReference type="Proteomes" id="UP000033588">
    <property type="component" value="Unassembled WGS sequence"/>
</dbReference>
<evidence type="ECO:0008006" key="2">
    <source>
        <dbReference type="Google" id="ProtNLM"/>
    </source>
</evidence>
<comment type="caution">
    <text evidence="1">The sequence shown here is derived from an EMBL/GenBank/DDBJ whole genome shotgun (WGS) entry which is preliminary data.</text>
</comment>
<accession>A0A0F4SN35</accession>
<reference evidence="1" key="1">
    <citation type="submission" date="2015-03" db="EMBL/GenBank/DDBJ databases">
        <title>Comparative genomics of Pseudomonas insights into diversity of traits involved in vanlence and defense.</title>
        <authorList>
            <person name="Qin Y."/>
        </authorList>
    </citation>
    <scope>NUCLEOTIDE SEQUENCE [LARGE SCALE GENOMIC DNA]</scope>
    <source>
        <strain evidence="1">C8</strain>
    </source>
</reference>
<evidence type="ECO:0000313" key="1">
    <source>
        <dbReference type="EMBL" id="KJZ33175.1"/>
    </source>
</evidence>